<dbReference type="RefSeq" id="WP_102768470.1">
    <property type="nucleotide sequence ID" value="NZ_POSP01000003.1"/>
</dbReference>
<dbReference type="PANTHER" id="PTHR43792:SF1">
    <property type="entry name" value="N-ACETYLTRANSFERASE DOMAIN-CONTAINING PROTEIN"/>
    <property type="match status" value="1"/>
</dbReference>
<dbReference type="InterPro" id="IPR016181">
    <property type="entry name" value="Acyl_CoA_acyltransferase"/>
</dbReference>
<dbReference type="SUPFAM" id="SSF55729">
    <property type="entry name" value="Acyl-CoA N-acyltransferases (Nat)"/>
    <property type="match status" value="1"/>
</dbReference>
<accession>A0A2N8KYS6</accession>
<dbReference type="PROSITE" id="PS51186">
    <property type="entry name" value="GNAT"/>
    <property type="match status" value="1"/>
</dbReference>
<dbReference type="InterPro" id="IPR000182">
    <property type="entry name" value="GNAT_dom"/>
</dbReference>
<protein>
    <recommendedName>
        <fullName evidence="1">N-acetyltransferase domain-containing protein</fullName>
    </recommendedName>
</protein>
<organism evidence="2 3">
    <name type="scientific">Kinneretia aquatilis</name>
    <dbReference type="NCBI Taxonomy" id="2070761"/>
    <lineage>
        <taxon>Bacteria</taxon>
        <taxon>Pseudomonadati</taxon>
        <taxon>Pseudomonadota</taxon>
        <taxon>Betaproteobacteria</taxon>
        <taxon>Burkholderiales</taxon>
        <taxon>Sphaerotilaceae</taxon>
        <taxon>Roseateles</taxon>
    </lineage>
</organism>
<keyword evidence="3" id="KW-1185">Reference proteome</keyword>
<dbReference type="AlphaFoldDB" id="A0A2N8KYS6"/>
<dbReference type="EMBL" id="POSP01000003">
    <property type="protein sequence ID" value="PND38552.1"/>
    <property type="molecule type" value="Genomic_DNA"/>
</dbReference>
<comment type="caution">
    <text evidence="2">The sequence shown here is derived from an EMBL/GenBank/DDBJ whole genome shotgun (WGS) entry which is preliminary data.</text>
</comment>
<dbReference type="Gene3D" id="3.40.630.30">
    <property type="match status" value="1"/>
</dbReference>
<evidence type="ECO:0000313" key="3">
    <source>
        <dbReference type="Proteomes" id="UP000235916"/>
    </source>
</evidence>
<dbReference type="Proteomes" id="UP000235916">
    <property type="component" value="Unassembled WGS sequence"/>
</dbReference>
<dbReference type="GO" id="GO:0016747">
    <property type="term" value="F:acyltransferase activity, transferring groups other than amino-acyl groups"/>
    <property type="evidence" value="ECO:0007669"/>
    <property type="project" value="InterPro"/>
</dbReference>
<evidence type="ECO:0000313" key="2">
    <source>
        <dbReference type="EMBL" id="PND38552.1"/>
    </source>
</evidence>
<evidence type="ECO:0000259" key="1">
    <source>
        <dbReference type="PROSITE" id="PS51186"/>
    </source>
</evidence>
<sequence>MLRTARLTLRPFTLADAGFMLRLLNEPSWLRYIGDRGVHTLAEAERYLEQGALASYAQHGFGFEAVVLHETGETVGMCGLAQREYLDAPDIGFAFLPEHAGRGLAFEAASAAMARARGALGLRRILATTREDNHASQKLLSKLGLQFERRIRSADGSRELLLYAWQEGPSP</sequence>
<dbReference type="Pfam" id="PF13302">
    <property type="entry name" value="Acetyltransf_3"/>
    <property type="match status" value="1"/>
</dbReference>
<gene>
    <name evidence="2" type="ORF">C1O66_14150</name>
</gene>
<dbReference type="PANTHER" id="PTHR43792">
    <property type="entry name" value="GNAT FAMILY, PUTATIVE (AFU_ORTHOLOGUE AFUA_3G00765)-RELATED-RELATED"/>
    <property type="match status" value="1"/>
</dbReference>
<proteinExistence type="predicted"/>
<name>A0A2N8KYS6_9BURK</name>
<dbReference type="InterPro" id="IPR051531">
    <property type="entry name" value="N-acetyltransferase"/>
</dbReference>
<feature type="domain" description="N-acetyltransferase" evidence="1">
    <location>
        <begin position="7"/>
        <end position="167"/>
    </location>
</feature>
<dbReference type="OrthoDB" id="9798081at2"/>
<reference evidence="2 3" key="1">
    <citation type="submission" date="2018-01" db="EMBL/GenBank/DDBJ databases">
        <title>Draft genome sequence of Paucibacter aquatile CR182 isolated from freshwater of the Nakdong River.</title>
        <authorList>
            <person name="Choi A."/>
            <person name="Chung E.J."/>
        </authorList>
    </citation>
    <scope>NUCLEOTIDE SEQUENCE [LARGE SCALE GENOMIC DNA]</scope>
    <source>
        <strain evidence="2 3">CR182</strain>
    </source>
</reference>